<dbReference type="Proteomes" id="UP001140510">
    <property type="component" value="Unassembled WGS sequence"/>
</dbReference>
<dbReference type="InterPro" id="IPR016166">
    <property type="entry name" value="FAD-bd_PCMH"/>
</dbReference>
<evidence type="ECO:0000256" key="3">
    <source>
        <dbReference type="ARBA" id="ARBA00022630"/>
    </source>
</evidence>
<feature type="domain" description="FAD-binding PCMH-type" evidence="8">
    <location>
        <begin position="55"/>
        <end position="276"/>
    </location>
</feature>
<organism evidence="9 10">
    <name type="scientific">Didymella pomorum</name>
    <dbReference type="NCBI Taxonomy" id="749634"/>
    <lineage>
        <taxon>Eukaryota</taxon>
        <taxon>Fungi</taxon>
        <taxon>Dikarya</taxon>
        <taxon>Ascomycota</taxon>
        <taxon>Pezizomycotina</taxon>
        <taxon>Dothideomycetes</taxon>
        <taxon>Pleosporomycetidae</taxon>
        <taxon>Pleosporales</taxon>
        <taxon>Pleosporineae</taxon>
        <taxon>Didymellaceae</taxon>
        <taxon>Didymella</taxon>
    </lineage>
</organism>
<dbReference type="Pfam" id="PF01565">
    <property type="entry name" value="FAD_binding_4"/>
    <property type="match status" value="1"/>
</dbReference>
<dbReference type="Gene3D" id="3.30.465.10">
    <property type="match status" value="1"/>
</dbReference>
<protein>
    <recommendedName>
        <fullName evidence="8">FAD-binding PCMH-type domain-containing protein</fullName>
    </recommendedName>
</protein>
<feature type="compositionally biased region" description="Acidic residues" evidence="6">
    <location>
        <begin position="641"/>
        <end position="650"/>
    </location>
</feature>
<dbReference type="PANTHER" id="PTHR42973:SF39">
    <property type="entry name" value="FAD-BINDING PCMH-TYPE DOMAIN-CONTAINING PROTEIN"/>
    <property type="match status" value="1"/>
</dbReference>
<dbReference type="InterPro" id="IPR006094">
    <property type="entry name" value="Oxid_FAD_bind_N"/>
</dbReference>
<feature type="compositionally biased region" description="Basic and acidic residues" evidence="6">
    <location>
        <begin position="611"/>
        <end position="624"/>
    </location>
</feature>
<keyword evidence="3" id="KW-0285">Flavoprotein</keyword>
<dbReference type="GO" id="GO:0071949">
    <property type="term" value="F:FAD binding"/>
    <property type="evidence" value="ECO:0007669"/>
    <property type="project" value="InterPro"/>
</dbReference>
<evidence type="ECO:0000313" key="10">
    <source>
        <dbReference type="Proteomes" id="UP001140510"/>
    </source>
</evidence>
<evidence type="ECO:0000259" key="8">
    <source>
        <dbReference type="PROSITE" id="PS51387"/>
    </source>
</evidence>
<dbReference type="InterPro" id="IPR050416">
    <property type="entry name" value="FAD-linked_Oxidoreductase"/>
</dbReference>
<comment type="similarity">
    <text evidence="2">Belongs to the oxygen-dependent FAD-linked oxidoreductase family.</text>
</comment>
<dbReference type="PANTHER" id="PTHR42973">
    <property type="entry name" value="BINDING OXIDOREDUCTASE, PUTATIVE (AFU_ORTHOLOGUE AFUA_1G17690)-RELATED"/>
    <property type="match status" value="1"/>
</dbReference>
<feature type="signal peptide" evidence="7">
    <location>
        <begin position="1"/>
        <end position="16"/>
    </location>
</feature>
<sequence>MRGYIFLALTLTGASVIPHTPTRFCKFTPSDSSWPSIEEWATLNSTIHGALIRTVPAASACWSGNPFGSTVPCEVAVDKWSNGTWHSHQPESIDYQIYANNTCLATNVSGYSAEKGCSVDAFPQYIVNATEESHVASSGAYSLAIWTRSFNNIKRENTWTPWNSTNVTPDDVLVVGSGQQWGNVLKFAMSQGRVVTTGQDPSVGLGGYIQGGGHGPLGRTYGLAANQVLQMTVATTTGRVLVANAAQNQDLFWALRGGGPGQYGVVTEYVIRNYPAPRNVVFGSLTIKPRFGTNESHEASWNTTAAYLSYLPDLMDAHLAGAATVSIGKSASKFFPDLASQQPFNGIAVNQVFWAFNTTPASVEALVHPVVAQLNPENSSNSSVDITFSTSTFESYTAFYAAISGDNVAGGESVTSSRLLGRRELIDTPHSDVVRYLKIAMASQNATEGTYATIGLQGGPGVRNTPEERWGALLPAWRSAYLHFISTGATVDSVAAGSPKKALDGAAKWYEENREPMWREWAPDSGAYMNEANPFNKNFAKDYYGENYEKLRSIKAKFDPKESLFVLAGVGSDRWDYDLDTGRLYSIVLEYRTDQSNSPRSTASPSPQVDHPARSRDNTNHFDDGDVPLGQIRDHRSSEKAEDDDLDNDDVLPGQVQGRCSSEEENKKKKKEEEEGAGHRPTEAAFIKSTSTVTLSFNQRLRYLNNMHNPRPSRSSRRYSQWDGCSSYPQDRRFVGDQDFNSAHGLGNMSRRERDEVYQRAQGRINDPYSMLRQRFGAYPTMGNFYAAEDARDRCRRRNTGVDEVSDHMARMGLGRGGSRDPRSGRGIYWQDQYAAPEPPRMHPRNVEYYLNRASRPQNGYQDNFNDAYQYMYGCQPDHRRTAPVGGLHDPRKYAGLNLRFGLNGGRNRDPATSRWDRVRNWF</sequence>
<feature type="compositionally biased region" description="Polar residues" evidence="6">
    <location>
        <begin position="594"/>
        <end position="607"/>
    </location>
</feature>
<proteinExistence type="inferred from homology"/>
<evidence type="ECO:0000256" key="4">
    <source>
        <dbReference type="ARBA" id="ARBA00022827"/>
    </source>
</evidence>
<evidence type="ECO:0000313" key="9">
    <source>
        <dbReference type="EMBL" id="KAJ4409871.1"/>
    </source>
</evidence>
<keyword evidence="10" id="KW-1185">Reference proteome</keyword>
<evidence type="ECO:0000256" key="6">
    <source>
        <dbReference type="SAM" id="MobiDB-lite"/>
    </source>
</evidence>
<keyword evidence="4" id="KW-0274">FAD</keyword>
<evidence type="ECO:0000256" key="1">
    <source>
        <dbReference type="ARBA" id="ARBA00001974"/>
    </source>
</evidence>
<dbReference type="PROSITE" id="PS51387">
    <property type="entry name" value="FAD_PCMH"/>
    <property type="match status" value="1"/>
</dbReference>
<feature type="chain" id="PRO_5040951148" description="FAD-binding PCMH-type domain-containing protein" evidence="7">
    <location>
        <begin position="17"/>
        <end position="923"/>
    </location>
</feature>
<dbReference type="SUPFAM" id="SSF56176">
    <property type="entry name" value="FAD-binding/transporter-associated domain-like"/>
    <property type="match status" value="1"/>
</dbReference>
<dbReference type="InterPro" id="IPR016169">
    <property type="entry name" value="FAD-bd_PCMH_sub2"/>
</dbReference>
<dbReference type="Pfam" id="PF08031">
    <property type="entry name" value="BBE"/>
    <property type="match status" value="1"/>
</dbReference>
<dbReference type="Gene3D" id="3.40.462.20">
    <property type="match status" value="1"/>
</dbReference>
<dbReference type="OrthoDB" id="9983560at2759"/>
<keyword evidence="7" id="KW-0732">Signal</keyword>
<comment type="caution">
    <text evidence="9">The sequence shown here is derived from an EMBL/GenBank/DDBJ whole genome shotgun (WGS) entry which is preliminary data.</text>
</comment>
<evidence type="ECO:0000256" key="5">
    <source>
        <dbReference type="ARBA" id="ARBA00023002"/>
    </source>
</evidence>
<evidence type="ECO:0000256" key="2">
    <source>
        <dbReference type="ARBA" id="ARBA00005466"/>
    </source>
</evidence>
<feature type="compositionally biased region" description="Basic and acidic residues" evidence="6">
    <location>
        <begin position="661"/>
        <end position="682"/>
    </location>
</feature>
<feature type="region of interest" description="Disordered" evidence="6">
    <location>
        <begin position="594"/>
        <end position="682"/>
    </location>
</feature>
<accession>A0A9W9D9L2</accession>
<dbReference type="AlphaFoldDB" id="A0A9W9D9L2"/>
<dbReference type="EMBL" id="JAPEVA010000010">
    <property type="protein sequence ID" value="KAJ4409871.1"/>
    <property type="molecule type" value="Genomic_DNA"/>
</dbReference>
<keyword evidence="5" id="KW-0560">Oxidoreductase</keyword>
<evidence type="ECO:0000256" key="7">
    <source>
        <dbReference type="SAM" id="SignalP"/>
    </source>
</evidence>
<gene>
    <name evidence="9" type="ORF">N0V91_002347</name>
</gene>
<dbReference type="InterPro" id="IPR012951">
    <property type="entry name" value="BBE"/>
</dbReference>
<dbReference type="InterPro" id="IPR036318">
    <property type="entry name" value="FAD-bd_PCMH-like_sf"/>
</dbReference>
<reference evidence="9" key="1">
    <citation type="submission" date="2022-10" db="EMBL/GenBank/DDBJ databases">
        <title>Tapping the CABI collections for fungal endophytes: first genome assemblies for Collariella, Neodidymelliopsis, Ascochyta clinopodiicola, Didymella pomorum, Didymosphaeria variabile, Neocosmospora piperis and Neocucurbitaria cava.</title>
        <authorList>
            <person name="Hill R."/>
        </authorList>
    </citation>
    <scope>NUCLEOTIDE SEQUENCE</scope>
    <source>
        <strain evidence="9">IMI 355091</strain>
    </source>
</reference>
<dbReference type="GO" id="GO:0016491">
    <property type="term" value="F:oxidoreductase activity"/>
    <property type="evidence" value="ECO:0007669"/>
    <property type="project" value="UniProtKB-KW"/>
</dbReference>
<name>A0A9W9D9L2_9PLEO</name>
<comment type="cofactor">
    <cofactor evidence="1">
        <name>FAD</name>
        <dbReference type="ChEBI" id="CHEBI:57692"/>
    </cofactor>
</comment>